<dbReference type="Gene3D" id="3.30.200.20">
    <property type="entry name" value="Phosphorylase Kinase, domain 1"/>
    <property type="match status" value="1"/>
</dbReference>
<feature type="domain" description="Protein kinase" evidence="9">
    <location>
        <begin position="345"/>
        <end position="633"/>
    </location>
</feature>
<keyword evidence="8" id="KW-0472">Membrane</keyword>
<dbReference type="GO" id="GO:0004674">
    <property type="term" value="F:protein serine/threonine kinase activity"/>
    <property type="evidence" value="ECO:0007669"/>
    <property type="project" value="UniProtKB-KW"/>
</dbReference>
<evidence type="ECO:0000256" key="2">
    <source>
        <dbReference type="ARBA" id="ARBA00022679"/>
    </source>
</evidence>
<proteinExistence type="predicted"/>
<keyword evidence="2" id="KW-0808">Transferase</keyword>
<evidence type="ECO:0000313" key="11">
    <source>
        <dbReference type="Proteomes" id="UP001279734"/>
    </source>
</evidence>
<dbReference type="Pfam" id="PF07714">
    <property type="entry name" value="PK_Tyr_Ser-Thr"/>
    <property type="match status" value="1"/>
</dbReference>
<evidence type="ECO:0000256" key="3">
    <source>
        <dbReference type="ARBA" id="ARBA00022741"/>
    </source>
</evidence>
<feature type="region of interest" description="Disordered" evidence="7">
    <location>
        <begin position="635"/>
        <end position="655"/>
    </location>
</feature>
<dbReference type="PROSITE" id="PS00108">
    <property type="entry name" value="PROTEIN_KINASE_ST"/>
    <property type="match status" value="1"/>
</dbReference>
<dbReference type="InterPro" id="IPR011009">
    <property type="entry name" value="Kinase-like_dom_sf"/>
</dbReference>
<dbReference type="PROSITE" id="PS00107">
    <property type="entry name" value="PROTEIN_KINASE_ATP"/>
    <property type="match status" value="1"/>
</dbReference>
<dbReference type="FunFam" id="3.30.200.20:FF:000299">
    <property type="entry name" value="Receptor-like serine/threonine-protein kinase ALE2"/>
    <property type="match status" value="1"/>
</dbReference>
<dbReference type="SUPFAM" id="SSF56112">
    <property type="entry name" value="Protein kinase-like (PK-like)"/>
    <property type="match status" value="1"/>
</dbReference>
<keyword evidence="8" id="KW-0812">Transmembrane</keyword>
<feature type="binding site" evidence="6">
    <location>
        <position position="373"/>
    </location>
    <ligand>
        <name>ATP</name>
        <dbReference type="ChEBI" id="CHEBI:30616"/>
    </ligand>
</feature>
<feature type="transmembrane region" description="Helical" evidence="8">
    <location>
        <begin position="20"/>
        <end position="36"/>
    </location>
</feature>
<keyword evidence="1" id="KW-0723">Serine/threonine-protein kinase</keyword>
<feature type="region of interest" description="Disordered" evidence="7">
    <location>
        <begin position="83"/>
        <end position="104"/>
    </location>
</feature>
<gene>
    <name evidence="10" type="ORF">Nepgr_029844</name>
</gene>
<reference evidence="10" key="1">
    <citation type="submission" date="2023-05" db="EMBL/GenBank/DDBJ databases">
        <title>Nepenthes gracilis genome sequencing.</title>
        <authorList>
            <person name="Fukushima K."/>
        </authorList>
    </citation>
    <scope>NUCLEOTIDE SEQUENCE</scope>
    <source>
        <strain evidence="10">SING2019-196</strain>
    </source>
</reference>
<feature type="compositionally biased region" description="Low complexity" evidence="7">
    <location>
        <begin position="646"/>
        <end position="655"/>
    </location>
</feature>
<evidence type="ECO:0000256" key="8">
    <source>
        <dbReference type="SAM" id="Phobius"/>
    </source>
</evidence>
<keyword evidence="5 6" id="KW-0067">ATP-binding</keyword>
<dbReference type="GO" id="GO:0005524">
    <property type="term" value="F:ATP binding"/>
    <property type="evidence" value="ECO:0007669"/>
    <property type="project" value="UniProtKB-UniRule"/>
</dbReference>
<sequence>MLVLVDMVAPSRRVSKKAKWIFISQLLVSFYLVYITDAEFHDARLGNLALSPALSPNHVQLTSGHPVYSSLSRQLMRSKLAQPVASNQPRHLADAAPAQSRLPEPPLSPEISNCCGPNMVLKRGSQDCHCVYPIKLDILLLNVSPNANWNLFLEEFASDLGLRVSQIELINFYQVTVSSLNISMDITPHTGLSFPASGALAINTSLLMHKIRLDPKLVGVSDYKVLNVTWFLPPAPSPAPIFAAASVEAPSQQQSPSTSQAASTKGIHSNLIIVIAFGAFILIIAVSALLIYWCSVRQSPPKASSKELANPRTIDAAQDGGIYLPYPTSIRLLSYEDLKEATNNFEPANILGEGGFGRVFKGVLSDGTAVAIKSLANGGQQGDKEFLVEVEMLSRLHHRNLVKLVGYYCSRDSSQNLLCYELVPNGSLEAWLHGPLGVNCPLDWDTRMKIALDAARGLVYLHEDSQPCVIHRDFKASNILLENNFHAKVADFGLAKLAPEGRTNYLSTRVMGTFGYVAPEYAMTGHLLVKSDVYSYGVVLLELLTGRKPVDMSQPSGQENLVTWARPILRDKDRLEELADPKLQGKYPKEDFVRVCTIAAACVAPEASQRPTMGEVVQSLKMVQHVAEHHDPISASVNMQSNLRQSSTTFDSDGTSSIFSSGPYSGFSAFDNDNISRTAVFSEDLHEGR</sequence>
<dbReference type="Proteomes" id="UP001279734">
    <property type="component" value="Unassembled WGS sequence"/>
</dbReference>
<evidence type="ECO:0000259" key="9">
    <source>
        <dbReference type="PROSITE" id="PS50011"/>
    </source>
</evidence>
<feature type="transmembrane region" description="Helical" evidence="8">
    <location>
        <begin position="271"/>
        <end position="293"/>
    </location>
</feature>
<feature type="compositionally biased region" description="Polar residues" evidence="7">
    <location>
        <begin position="635"/>
        <end position="645"/>
    </location>
</feature>
<comment type="caution">
    <text evidence="10">The sequence shown here is derived from an EMBL/GenBank/DDBJ whole genome shotgun (WGS) entry which is preliminary data.</text>
</comment>
<dbReference type="PROSITE" id="PS50011">
    <property type="entry name" value="PROTEIN_KINASE_DOM"/>
    <property type="match status" value="1"/>
</dbReference>
<keyword evidence="8" id="KW-1133">Transmembrane helix</keyword>
<dbReference type="PANTHER" id="PTHR47989">
    <property type="entry name" value="OS01G0750732 PROTEIN"/>
    <property type="match status" value="1"/>
</dbReference>
<keyword evidence="11" id="KW-1185">Reference proteome</keyword>
<evidence type="ECO:0000256" key="5">
    <source>
        <dbReference type="ARBA" id="ARBA00022840"/>
    </source>
</evidence>
<evidence type="ECO:0000256" key="7">
    <source>
        <dbReference type="SAM" id="MobiDB-lite"/>
    </source>
</evidence>
<dbReference type="AlphaFoldDB" id="A0AAD3TF22"/>
<dbReference type="PANTHER" id="PTHR47989:SF25">
    <property type="entry name" value="PROLINE-RICH RECEPTOR-LIKE PROTEIN KINASE PERK3"/>
    <property type="match status" value="1"/>
</dbReference>
<dbReference type="InterPro" id="IPR001245">
    <property type="entry name" value="Ser-Thr/Tyr_kinase_cat_dom"/>
</dbReference>
<dbReference type="InterPro" id="IPR008271">
    <property type="entry name" value="Ser/Thr_kinase_AS"/>
</dbReference>
<evidence type="ECO:0000313" key="10">
    <source>
        <dbReference type="EMBL" id="GMH28001.1"/>
    </source>
</evidence>
<keyword evidence="3 6" id="KW-0547">Nucleotide-binding</keyword>
<organism evidence="10 11">
    <name type="scientific">Nepenthes gracilis</name>
    <name type="common">Slender pitcher plant</name>
    <dbReference type="NCBI Taxonomy" id="150966"/>
    <lineage>
        <taxon>Eukaryota</taxon>
        <taxon>Viridiplantae</taxon>
        <taxon>Streptophyta</taxon>
        <taxon>Embryophyta</taxon>
        <taxon>Tracheophyta</taxon>
        <taxon>Spermatophyta</taxon>
        <taxon>Magnoliopsida</taxon>
        <taxon>eudicotyledons</taxon>
        <taxon>Gunneridae</taxon>
        <taxon>Pentapetalae</taxon>
        <taxon>Caryophyllales</taxon>
        <taxon>Nepenthaceae</taxon>
        <taxon>Nepenthes</taxon>
    </lineage>
</organism>
<keyword evidence="4" id="KW-0418">Kinase</keyword>
<evidence type="ECO:0000256" key="4">
    <source>
        <dbReference type="ARBA" id="ARBA00022777"/>
    </source>
</evidence>
<protein>
    <recommendedName>
        <fullName evidence="9">Protein kinase domain-containing protein</fullName>
    </recommendedName>
</protein>
<dbReference type="InterPro" id="IPR017441">
    <property type="entry name" value="Protein_kinase_ATP_BS"/>
</dbReference>
<dbReference type="EMBL" id="BSYO01000033">
    <property type="protein sequence ID" value="GMH28001.1"/>
    <property type="molecule type" value="Genomic_DNA"/>
</dbReference>
<dbReference type="InterPro" id="IPR000719">
    <property type="entry name" value="Prot_kinase_dom"/>
</dbReference>
<name>A0AAD3TF22_NEPGR</name>
<dbReference type="Gene3D" id="1.10.510.10">
    <property type="entry name" value="Transferase(Phosphotransferase) domain 1"/>
    <property type="match status" value="1"/>
</dbReference>
<dbReference type="CDD" id="cd14066">
    <property type="entry name" value="STKc_IRAK"/>
    <property type="match status" value="1"/>
</dbReference>
<evidence type="ECO:0000256" key="6">
    <source>
        <dbReference type="PROSITE-ProRule" id="PRU10141"/>
    </source>
</evidence>
<dbReference type="FunFam" id="1.10.510.10:FF:000051">
    <property type="entry name" value="Receptor-like serine/threonine-protein kinase ALE2"/>
    <property type="match status" value="1"/>
</dbReference>
<evidence type="ECO:0000256" key="1">
    <source>
        <dbReference type="ARBA" id="ARBA00022527"/>
    </source>
</evidence>
<accession>A0AAD3TF22</accession>